<dbReference type="Pfam" id="PF14492">
    <property type="entry name" value="EFG_III"/>
    <property type="match status" value="1"/>
</dbReference>
<dbReference type="InterPro" id="IPR000640">
    <property type="entry name" value="EFG_V-like"/>
</dbReference>
<comment type="function">
    <text evidence="7 8">Catalyzes the GTP-dependent ribosomal translocation step during translation elongation. During this step, the ribosome changes from the pre-translocational (PRE) to the post-translocational (POST) state as the newly formed A-site-bound peptidyl-tRNA and P-site-bound deacylated tRNA move to the P and E sites, respectively. Catalyzes the coordinated movement of the two tRNA molecules, the mRNA and conformational changes in the ribosome.</text>
</comment>
<dbReference type="HAMAP" id="MF_00054_B">
    <property type="entry name" value="EF_G_EF_2_B"/>
    <property type="match status" value="1"/>
</dbReference>
<evidence type="ECO:0000256" key="8">
    <source>
        <dbReference type="HAMAP-Rule" id="MF_00054"/>
    </source>
</evidence>
<dbReference type="CDD" id="cd01434">
    <property type="entry name" value="EFG_mtEFG1_IV"/>
    <property type="match status" value="1"/>
</dbReference>
<dbReference type="CDD" id="cd04088">
    <property type="entry name" value="EFG_mtEFG_II"/>
    <property type="match status" value="1"/>
</dbReference>
<dbReference type="CDD" id="cd01886">
    <property type="entry name" value="EF-G"/>
    <property type="match status" value="1"/>
</dbReference>
<dbReference type="InterPro" id="IPR009022">
    <property type="entry name" value="EFG_III"/>
</dbReference>
<keyword evidence="5 8" id="KW-0648">Protein biosynthesis</keyword>
<dbReference type="GO" id="GO:0032790">
    <property type="term" value="P:ribosome disassembly"/>
    <property type="evidence" value="ECO:0007669"/>
    <property type="project" value="TreeGrafter"/>
</dbReference>
<name>A0AAD0QXE1_PSEDL</name>
<dbReference type="InterPro" id="IPR041095">
    <property type="entry name" value="EFG_II"/>
</dbReference>
<dbReference type="SUPFAM" id="SSF54980">
    <property type="entry name" value="EF-G C-terminal domain-like"/>
    <property type="match status" value="2"/>
</dbReference>
<evidence type="ECO:0000313" key="10">
    <source>
        <dbReference type="EMBL" id="AXM96715.1"/>
    </source>
</evidence>
<dbReference type="PRINTS" id="PR00315">
    <property type="entry name" value="ELONGATNFCT"/>
</dbReference>
<dbReference type="GO" id="GO:0003746">
    <property type="term" value="F:translation elongation factor activity"/>
    <property type="evidence" value="ECO:0007669"/>
    <property type="project" value="UniProtKB-UniRule"/>
</dbReference>
<dbReference type="Gene3D" id="3.30.230.10">
    <property type="match status" value="1"/>
</dbReference>
<dbReference type="Proteomes" id="UP000256503">
    <property type="component" value="Chromosome"/>
</dbReference>
<dbReference type="InterPro" id="IPR005225">
    <property type="entry name" value="Small_GTP-bd"/>
</dbReference>
<dbReference type="SUPFAM" id="SSF52540">
    <property type="entry name" value="P-loop containing nucleoside triphosphate hydrolases"/>
    <property type="match status" value="1"/>
</dbReference>
<dbReference type="InterPro" id="IPR035647">
    <property type="entry name" value="EFG_III/V"/>
</dbReference>
<keyword evidence="6 8" id="KW-0342">GTP-binding</keyword>
<dbReference type="InterPro" id="IPR004161">
    <property type="entry name" value="EFTu-like_2"/>
</dbReference>
<dbReference type="Pfam" id="PF00009">
    <property type="entry name" value="GTP_EFTU"/>
    <property type="match status" value="1"/>
</dbReference>
<protein>
    <recommendedName>
        <fullName evidence="2 8">Elongation factor G</fullName>
        <shortName evidence="8">EF-G</shortName>
    </recommendedName>
</protein>
<feature type="binding site" evidence="8">
    <location>
        <begin position="88"/>
        <end position="92"/>
    </location>
    <ligand>
        <name>GTP</name>
        <dbReference type="ChEBI" id="CHEBI:37565"/>
    </ligand>
</feature>
<dbReference type="SMART" id="SM00889">
    <property type="entry name" value="EFG_IV"/>
    <property type="match status" value="1"/>
</dbReference>
<evidence type="ECO:0000313" key="11">
    <source>
        <dbReference type="Proteomes" id="UP000256503"/>
    </source>
</evidence>
<dbReference type="FunFam" id="3.30.70.870:FF:000001">
    <property type="entry name" value="Elongation factor G"/>
    <property type="match status" value="1"/>
</dbReference>
<dbReference type="InterPro" id="IPR009000">
    <property type="entry name" value="Transl_B-barrel_sf"/>
</dbReference>
<dbReference type="GO" id="GO:0005525">
    <property type="term" value="F:GTP binding"/>
    <property type="evidence" value="ECO:0007669"/>
    <property type="project" value="UniProtKB-UniRule"/>
</dbReference>
<dbReference type="NCBIfam" id="NF009381">
    <property type="entry name" value="PRK12740.1-5"/>
    <property type="match status" value="1"/>
</dbReference>
<dbReference type="GO" id="GO:0003924">
    <property type="term" value="F:GTPase activity"/>
    <property type="evidence" value="ECO:0007669"/>
    <property type="project" value="InterPro"/>
</dbReference>
<dbReference type="PROSITE" id="PS51722">
    <property type="entry name" value="G_TR_2"/>
    <property type="match status" value="1"/>
</dbReference>
<dbReference type="InterPro" id="IPR047872">
    <property type="entry name" value="EFG_IV"/>
</dbReference>
<dbReference type="Gene3D" id="3.30.70.870">
    <property type="entry name" value="Elongation Factor G (Translational Gtpase), domain 3"/>
    <property type="match status" value="1"/>
</dbReference>
<dbReference type="NCBIfam" id="TIGR00484">
    <property type="entry name" value="EF-G"/>
    <property type="match status" value="1"/>
</dbReference>
<evidence type="ECO:0000256" key="4">
    <source>
        <dbReference type="ARBA" id="ARBA00022768"/>
    </source>
</evidence>
<dbReference type="FunFam" id="2.40.30.10:FF:000006">
    <property type="entry name" value="Elongation factor G"/>
    <property type="match status" value="1"/>
</dbReference>
<dbReference type="NCBIfam" id="TIGR00231">
    <property type="entry name" value="small_GTP"/>
    <property type="match status" value="1"/>
</dbReference>
<dbReference type="CDD" id="cd16262">
    <property type="entry name" value="EFG_III"/>
    <property type="match status" value="1"/>
</dbReference>
<comment type="similarity">
    <text evidence="1 8">Belongs to the TRAFAC class translation factor GTPase superfamily. Classic translation factor GTPase family. EF-G/EF-2 subfamily.</text>
</comment>
<dbReference type="SMART" id="SM00838">
    <property type="entry name" value="EFG_C"/>
    <property type="match status" value="1"/>
</dbReference>
<gene>
    <name evidence="8 10" type="primary">fusA</name>
    <name evidence="10" type="ORF">DVB73_13445</name>
</gene>
<dbReference type="AlphaFoldDB" id="A0AAD0QXE1"/>
<dbReference type="GO" id="GO:0097216">
    <property type="term" value="F:guanosine tetraphosphate binding"/>
    <property type="evidence" value="ECO:0007669"/>
    <property type="project" value="UniProtKB-ARBA"/>
</dbReference>
<dbReference type="SUPFAM" id="SSF50447">
    <property type="entry name" value="Translation proteins"/>
    <property type="match status" value="1"/>
</dbReference>
<dbReference type="FunFam" id="3.30.230.10:FF:000003">
    <property type="entry name" value="Elongation factor G"/>
    <property type="match status" value="1"/>
</dbReference>
<dbReference type="RefSeq" id="WP_016392131.1">
    <property type="nucleotide sequence ID" value="NZ_BSOM01000027.1"/>
</dbReference>
<sequence length="715" mass="78659">MARTTAINRYRNIGICAHVDAGKTTTTERILFYTGLSHKMGEVHDGAATTDWMVQEQERGITITSAAVTTFWKGSRGQYDNYRVNVIDTPGHVDFTIEVERSLRVLDGAVVVFCGTSGVEPQSETVWRQANKYGVPRVVYVNKMDRAGANFLRVVGQIKNRLGHTPVPVQLAIGAEDDFQGQVDLIKMKAIYWNDDDKGTTYREEEIPADMLDLAEEWRSNMVEAAAEANEELMNKYLEEGDLSVEDIKAGLRARTLASEIVPAVCGSSFKNKGVPLVLDAVIDFLPAPTEIPAIKGIHPDLIDVPKDEVTPEQYDERPADDNEPFSALAFKIATDPFVGTLTFVRVYSGFLTSGDSVINSVKGKKERVGRMVQMHANQREEIKEVRAGDIAALIGMKDVTTGDTLCNADKPIILERMDFPEPVISLSVEPKTKADQEKMGIALGKLAQEDPSFRVKTDEETGQTIISGMGELHLDILVDRMKREFNVECNVGKPQVSYREKITKSNVEIEGKFVRQSGGRGQFGHCWIRFSEPDVDEKGNITEGLVFTNEVVGGVIPKEFIAPIQKGIEEQMKNGVVAGYPLLGLKATVFDGSYHDVDSNEMAFKIAASMATKQLAQKGGGVVLEPIMKVEVVTPEDYLGDVMGDLSRRRGMIQGNEDSVSGKVITAEVPLGEMFGYATDVRSMSQGRASYSMEFSKYAEAPSNIVEALVKKQG</sequence>
<dbReference type="InterPro" id="IPR000795">
    <property type="entry name" value="T_Tr_GTP-bd_dom"/>
</dbReference>
<keyword evidence="3 8" id="KW-0547">Nucleotide-binding</keyword>
<dbReference type="Gene3D" id="3.40.50.300">
    <property type="entry name" value="P-loop containing nucleotide triphosphate hydrolases"/>
    <property type="match status" value="1"/>
</dbReference>
<dbReference type="FunFam" id="3.30.70.240:FF:000001">
    <property type="entry name" value="Elongation factor G"/>
    <property type="match status" value="1"/>
</dbReference>
<dbReference type="EMBL" id="CP031146">
    <property type="protein sequence ID" value="AXM96715.1"/>
    <property type="molecule type" value="Genomic_DNA"/>
</dbReference>
<evidence type="ECO:0000256" key="1">
    <source>
        <dbReference type="ARBA" id="ARBA00005870"/>
    </source>
</evidence>
<dbReference type="FunFam" id="3.40.50.300:FF:000029">
    <property type="entry name" value="Elongation factor G"/>
    <property type="match status" value="1"/>
</dbReference>
<dbReference type="InterPro" id="IPR035649">
    <property type="entry name" value="EFG_V"/>
</dbReference>
<dbReference type="PANTHER" id="PTHR43261">
    <property type="entry name" value="TRANSLATION ELONGATION FACTOR G-RELATED"/>
    <property type="match status" value="1"/>
</dbReference>
<dbReference type="InterPro" id="IPR020568">
    <property type="entry name" value="Ribosomal_Su5_D2-typ_SF"/>
</dbReference>
<dbReference type="PANTHER" id="PTHR43261:SF1">
    <property type="entry name" value="RIBOSOME-RELEASING FACTOR 2, MITOCHONDRIAL"/>
    <property type="match status" value="1"/>
</dbReference>
<evidence type="ECO:0000259" key="9">
    <source>
        <dbReference type="PROSITE" id="PS51722"/>
    </source>
</evidence>
<evidence type="ECO:0000256" key="7">
    <source>
        <dbReference type="ARBA" id="ARBA00024731"/>
    </source>
</evidence>
<dbReference type="InterPro" id="IPR005517">
    <property type="entry name" value="Transl_elong_EFG/EF2_IV"/>
</dbReference>
<dbReference type="CDD" id="cd03713">
    <property type="entry name" value="EFG_mtEFG_C"/>
    <property type="match status" value="1"/>
</dbReference>
<proteinExistence type="inferred from homology"/>
<dbReference type="InterPro" id="IPR027417">
    <property type="entry name" value="P-loop_NTPase"/>
</dbReference>
<keyword evidence="4 8" id="KW-0251">Elongation factor</keyword>
<dbReference type="GeneID" id="49614419"/>
<evidence type="ECO:0000256" key="6">
    <source>
        <dbReference type="ARBA" id="ARBA00023134"/>
    </source>
</evidence>
<keyword evidence="8" id="KW-0963">Cytoplasm</keyword>
<evidence type="ECO:0000256" key="5">
    <source>
        <dbReference type="ARBA" id="ARBA00022917"/>
    </source>
</evidence>
<dbReference type="GO" id="GO:0005737">
    <property type="term" value="C:cytoplasm"/>
    <property type="evidence" value="ECO:0007669"/>
    <property type="project" value="UniProtKB-SubCell"/>
</dbReference>
<dbReference type="InterPro" id="IPR014721">
    <property type="entry name" value="Ribsml_uS5_D2-typ_fold_subgr"/>
</dbReference>
<dbReference type="Pfam" id="PF00679">
    <property type="entry name" value="EFG_C"/>
    <property type="match status" value="1"/>
</dbReference>
<dbReference type="Gene3D" id="2.40.30.10">
    <property type="entry name" value="Translation factors"/>
    <property type="match status" value="1"/>
</dbReference>
<dbReference type="InterPro" id="IPR004540">
    <property type="entry name" value="Transl_elong_EFG/EF2"/>
</dbReference>
<feature type="domain" description="Tr-type G" evidence="9">
    <location>
        <begin position="8"/>
        <end position="290"/>
    </location>
</feature>
<organism evidence="10 11">
    <name type="scientific">Pseudomonas plecoglossicida</name>
    <dbReference type="NCBI Taxonomy" id="70775"/>
    <lineage>
        <taxon>Bacteria</taxon>
        <taxon>Pseudomonadati</taxon>
        <taxon>Pseudomonadota</taxon>
        <taxon>Gammaproteobacteria</taxon>
        <taxon>Pseudomonadales</taxon>
        <taxon>Pseudomonadaceae</taxon>
        <taxon>Pseudomonas</taxon>
    </lineage>
</organism>
<dbReference type="InterPro" id="IPR031157">
    <property type="entry name" value="G_TR_CS"/>
</dbReference>
<dbReference type="Pfam" id="PF03144">
    <property type="entry name" value="GTP_EFTU_D2"/>
    <property type="match status" value="1"/>
</dbReference>
<evidence type="ECO:0000256" key="3">
    <source>
        <dbReference type="ARBA" id="ARBA00022741"/>
    </source>
</evidence>
<feature type="binding site" evidence="8">
    <location>
        <begin position="17"/>
        <end position="24"/>
    </location>
    <ligand>
        <name>GTP</name>
        <dbReference type="ChEBI" id="CHEBI:37565"/>
    </ligand>
</feature>
<dbReference type="PROSITE" id="PS00301">
    <property type="entry name" value="G_TR_1"/>
    <property type="match status" value="1"/>
</dbReference>
<dbReference type="Gene3D" id="3.30.70.240">
    <property type="match status" value="1"/>
</dbReference>
<reference evidence="10 11" key="1">
    <citation type="submission" date="2018-07" db="EMBL/GenBank/DDBJ databases">
        <title>Complete genome sequence of a Pseudomonas plecoglossicida strain pathogenic to the marine fish, Larimichthys crocea.</title>
        <authorList>
            <person name="Tao Z."/>
        </authorList>
    </citation>
    <scope>NUCLEOTIDE SEQUENCE [LARGE SCALE GENOMIC DNA]</scope>
    <source>
        <strain evidence="10 11">XSDHY-P</strain>
    </source>
</reference>
<comment type="subcellular location">
    <subcellularLocation>
        <location evidence="8">Cytoplasm</location>
    </subcellularLocation>
</comment>
<accession>A0AAD0QXE1</accession>
<dbReference type="SUPFAM" id="SSF54211">
    <property type="entry name" value="Ribosomal protein S5 domain 2-like"/>
    <property type="match status" value="1"/>
</dbReference>
<feature type="binding site" evidence="8">
    <location>
        <begin position="142"/>
        <end position="145"/>
    </location>
    <ligand>
        <name>GTP</name>
        <dbReference type="ChEBI" id="CHEBI:37565"/>
    </ligand>
</feature>
<evidence type="ECO:0000256" key="2">
    <source>
        <dbReference type="ARBA" id="ARBA00017872"/>
    </source>
</evidence>
<dbReference type="Pfam" id="PF03764">
    <property type="entry name" value="EFG_IV"/>
    <property type="match status" value="1"/>
</dbReference>